<dbReference type="SUPFAM" id="SSF46785">
    <property type="entry name" value="Winged helix' DNA-binding domain"/>
    <property type="match status" value="1"/>
</dbReference>
<gene>
    <name evidence="1" type="ORF">SCARUB_01344</name>
</gene>
<reference evidence="1 2" key="1">
    <citation type="submission" date="2016-07" db="EMBL/GenBank/DDBJ databases">
        <title>Draft genome of Scalindua rubra, obtained from a brine-seawater interface in the Red Sea, sheds light on salt adaptation in anammox bacteria.</title>
        <authorList>
            <person name="Speth D.R."/>
            <person name="Lagkouvardos I."/>
            <person name="Wang Y."/>
            <person name="Qian P.-Y."/>
            <person name="Dutilh B.E."/>
            <person name="Jetten M.S."/>
        </authorList>
    </citation>
    <scope>NUCLEOTIDE SEQUENCE [LARGE SCALE GENOMIC DNA]</scope>
    <source>
        <strain evidence="1">BSI-1</strain>
    </source>
</reference>
<dbReference type="InterPro" id="IPR036390">
    <property type="entry name" value="WH_DNA-bd_sf"/>
</dbReference>
<organism evidence="1 2">
    <name type="scientific">Candidatus Scalindua rubra</name>
    <dbReference type="NCBI Taxonomy" id="1872076"/>
    <lineage>
        <taxon>Bacteria</taxon>
        <taxon>Pseudomonadati</taxon>
        <taxon>Planctomycetota</taxon>
        <taxon>Candidatus Brocadiia</taxon>
        <taxon>Candidatus Brocadiales</taxon>
        <taxon>Candidatus Scalinduaceae</taxon>
        <taxon>Candidatus Scalindua</taxon>
    </lineage>
</organism>
<comment type="caution">
    <text evidence="1">The sequence shown here is derived from an EMBL/GenBank/DDBJ whole genome shotgun (WGS) entry which is preliminary data.</text>
</comment>
<dbReference type="Proteomes" id="UP000094056">
    <property type="component" value="Unassembled WGS sequence"/>
</dbReference>
<protein>
    <submittedName>
        <fullName evidence="1">Uncharacterized protein</fullName>
    </submittedName>
</protein>
<sequence>MGKKPVASERDALNVIYELGGKAKISEISREMNFSSEYTTILCKSLWKAGYLRGTTVTGYELNEKAEKFLAEMEK</sequence>
<proteinExistence type="predicted"/>
<name>A0A1E3XD65_9BACT</name>
<evidence type="ECO:0000313" key="1">
    <source>
        <dbReference type="EMBL" id="ODS33520.1"/>
    </source>
</evidence>
<accession>A0A1E3XD65</accession>
<evidence type="ECO:0000313" key="2">
    <source>
        <dbReference type="Proteomes" id="UP000094056"/>
    </source>
</evidence>
<dbReference type="AlphaFoldDB" id="A0A1E3XD65"/>
<dbReference type="EMBL" id="MAYW01000026">
    <property type="protein sequence ID" value="ODS33520.1"/>
    <property type="molecule type" value="Genomic_DNA"/>
</dbReference>